<dbReference type="InterPro" id="IPR036318">
    <property type="entry name" value="FAD-bd_PCMH-like_sf"/>
</dbReference>
<feature type="active site" evidence="16">
    <location>
        <position position="293"/>
    </location>
</feature>
<protein>
    <recommendedName>
        <fullName evidence="16">UDP-N-acetylenolpyruvoylglucosamine reductase</fullName>
        <ecNumber evidence="16">1.3.1.98</ecNumber>
    </recommendedName>
    <alternativeName>
        <fullName evidence="16">UDP-N-acetylmuramate dehydrogenase</fullName>
    </alternativeName>
</protein>
<evidence type="ECO:0000256" key="13">
    <source>
        <dbReference type="ARBA" id="ARBA00023306"/>
    </source>
</evidence>
<dbReference type="RefSeq" id="WP_078664587.1">
    <property type="nucleotide sequence ID" value="NZ_FUXM01000003.1"/>
</dbReference>
<dbReference type="GO" id="GO:0009252">
    <property type="term" value="P:peptidoglycan biosynthetic process"/>
    <property type="evidence" value="ECO:0007669"/>
    <property type="project" value="UniProtKB-UniRule"/>
</dbReference>
<comment type="function">
    <text evidence="2 16">Cell wall formation.</text>
</comment>
<dbReference type="UniPathway" id="UPA00219"/>
<dbReference type="SUPFAM" id="SSF56176">
    <property type="entry name" value="FAD-binding/transporter-associated domain-like"/>
    <property type="match status" value="1"/>
</dbReference>
<evidence type="ECO:0000256" key="15">
    <source>
        <dbReference type="ARBA" id="ARBA00048914"/>
    </source>
</evidence>
<dbReference type="Gene3D" id="3.30.43.10">
    <property type="entry name" value="Uridine Diphospho-n-acetylenolpyruvylglucosamine Reductase, domain 2"/>
    <property type="match status" value="1"/>
</dbReference>
<evidence type="ECO:0000256" key="10">
    <source>
        <dbReference type="ARBA" id="ARBA00022960"/>
    </source>
</evidence>
<keyword evidence="8 16" id="KW-0274">FAD</keyword>
<dbReference type="InterPro" id="IPR003170">
    <property type="entry name" value="MurB"/>
</dbReference>
<dbReference type="NCBIfam" id="TIGR00179">
    <property type="entry name" value="murB"/>
    <property type="match status" value="1"/>
</dbReference>
<dbReference type="Gene3D" id="3.30.465.10">
    <property type="match status" value="1"/>
</dbReference>
<dbReference type="PANTHER" id="PTHR21071">
    <property type="entry name" value="UDP-N-ACETYLENOLPYRUVOYLGLUCOSAMINE REDUCTASE"/>
    <property type="match status" value="1"/>
</dbReference>
<sequence>MDRSSFRLEGDFGEIRWQEPLSRHTTWKLGGPARALVLPERPDQVAALLRYCQEKQIPLLVLGNGSNLLVRDSGWPGVALKLSKLQQLELSGEKIRAQAGVLLPVLARKTMAAGLAGLEWAGGIPATVGGAVLMNAGAHGGQMAEVVEKVTILNWQGEEEVWSSQELDYGYRSSRLKAARPGVVIEASFRLTPADPVQLQQRAQELLAWRQQHQPLNLPSCGSVFKNPPGGSAGRLIESAGCKGWQEGQIQVSPVHANFFVNLGGGTASEALRLMERVQARVAQVHGIKLEPEVQIVG</sequence>
<gene>
    <name evidence="16" type="primary">murB</name>
    <name evidence="18" type="ORF">SAMN02745885_00439</name>
</gene>
<evidence type="ECO:0000313" key="18">
    <source>
        <dbReference type="EMBL" id="SJZ62307.1"/>
    </source>
</evidence>
<comment type="similarity">
    <text evidence="16">Belongs to the MurB family.</text>
</comment>
<evidence type="ECO:0000256" key="3">
    <source>
        <dbReference type="ARBA" id="ARBA00004496"/>
    </source>
</evidence>
<dbReference type="HAMAP" id="MF_00037">
    <property type="entry name" value="MurB"/>
    <property type="match status" value="1"/>
</dbReference>
<keyword evidence="10 16" id="KW-0133">Cell shape</keyword>
<dbReference type="InterPro" id="IPR016169">
    <property type="entry name" value="FAD-bd_PCMH_sub2"/>
</dbReference>
<keyword evidence="12 16" id="KW-0560">Oxidoreductase</keyword>
<keyword evidence="9 16" id="KW-0521">NADP</keyword>
<proteinExistence type="inferred from homology"/>
<dbReference type="GO" id="GO:0005829">
    <property type="term" value="C:cytosol"/>
    <property type="evidence" value="ECO:0007669"/>
    <property type="project" value="TreeGrafter"/>
</dbReference>
<dbReference type="AlphaFoldDB" id="A0A1T4M610"/>
<dbReference type="EC" id="1.3.1.98" evidence="16"/>
<evidence type="ECO:0000256" key="14">
    <source>
        <dbReference type="ARBA" id="ARBA00023316"/>
    </source>
</evidence>
<dbReference type="PANTHER" id="PTHR21071:SF4">
    <property type="entry name" value="UDP-N-ACETYLENOLPYRUVOYLGLUCOSAMINE REDUCTASE"/>
    <property type="match status" value="1"/>
</dbReference>
<comment type="pathway">
    <text evidence="4 16">Cell wall biogenesis; peptidoglycan biosynthesis.</text>
</comment>
<evidence type="ECO:0000256" key="4">
    <source>
        <dbReference type="ARBA" id="ARBA00004752"/>
    </source>
</evidence>
<dbReference type="GO" id="GO:0008762">
    <property type="term" value="F:UDP-N-acetylmuramate dehydrogenase activity"/>
    <property type="evidence" value="ECO:0007669"/>
    <property type="project" value="UniProtKB-UniRule"/>
</dbReference>
<dbReference type="EMBL" id="FUXM01000003">
    <property type="protein sequence ID" value="SJZ62307.1"/>
    <property type="molecule type" value="Genomic_DNA"/>
</dbReference>
<feature type="active site" description="Proton donor" evidence="16">
    <location>
        <position position="223"/>
    </location>
</feature>
<keyword evidence="14 16" id="KW-0961">Cell wall biogenesis/degradation</keyword>
<evidence type="ECO:0000256" key="11">
    <source>
        <dbReference type="ARBA" id="ARBA00022984"/>
    </source>
</evidence>
<keyword evidence="13 16" id="KW-0131">Cell cycle</keyword>
<dbReference type="InterPro" id="IPR006094">
    <property type="entry name" value="Oxid_FAD_bind_N"/>
</dbReference>
<evidence type="ECO:0000256" key="6">
    <source>
        <dbReference type="ARBA" id="ARBA00022618"/>
    </source>
</evidence>
<dbReference type="PROSITE" id="PS51387">
    <property type="entry name" value="FAD_PCMH"/>
    <property type="match status" value="1"/>
</dbReference>
<dbReference type="InterPro" id="IPR036635">
    <property type="entry name" value="MurB_C_sf"/>
</dbReference>
<dbReference type="InterPro" id="IPR011601">
    <property type="entry name" value="MurB_C"/>
</dbReference>
<keyword evidence="11 16" id="KW-0573">Peptidoglycan synthesis</keyword>
<evidence type="ECO:0000256" key="12">
    <source>
        <dbReference type="ARBA" id="ARBA00023002"/>
    </source>
</evidence>
<evidence type="ECO:0000256" key="1">
    <source>
        <dbReference type="ARBA" id="ARBA00001974"/>
    </source>
</evidence>
<dbReference type="SUPFAM" id="SSF56194">
    <property type="entry name" value="Uridine diphospho-N-Acetylenolpyruvylglucosamine reductase, MurB, C-terminal domain"/>
    <property type="match status" value="1"/>
</dbReference>
<name>A0A1T4M610_9FIRM</name>
<accession>A0A1T4M610</accession>
<comment type="catalytic activity">
    <reaction evidence="15 16">
        <text>UDP-N-acetyl-alpha-D-muramate + NADP(+) = UDP-N-acetyl-3-O-(1-carboxyvinyl)-alpha-D-glucosamine + NADPH + H(+)</text>
        <dbReference type="Rhea" id="RHEA:12248"/>
        <dbReference type="ChEBI" id="CHEBI:15378"/>
        <dbReference type="ChEBI" id="CHEBI:57783"/>
        <dbReference type="ChEBI" id="CHEBI:58349"/>
        <dbReference type="ChEBI" id="CHEBI:68483"/>
        <dbReference type="ChEBI" id="CHEBI:70757"/>
        <dbReference type="EC" id="1.3.1.98"/>
    </reaction>
</comment>
<dbReference type="InterPro" id="IPR016167">
    <property type="entry name" value="FAD-bd_PCMH_sub1"/>
</dbReference>
<evidence type="ECO:0000313" key="19">
    <source>
        <dbReference type="Proteomes" id="UP000189933"/>
    </source>
</evidence>
<dbReference type="GO" id="GO:0008360">
    <property type="term" value="P:regulation of cell shape"/>
    <property type="evidence" value="ECO:0007669"/>
    <property type="project" value="UniProtKB-KW"/>
</dbReference>
<keyword evidence="7 16" id="KW-0285">Flavoprotein</keyword>
<keyword evidence="19" id="KW-1185">Reference proteome</keyword>
<comment type="cofactor">
    <cofactor evidence="1 16">
        <name>FAD</name>
        <dbReference type="ChEBI" id="CHEBI:57692"/>
    </cofactor>
</comment>
<evidence type="ECO:0000256" key="7">
    <source>
        <dbReference type="ARBA" id="ARBA00022630"/>
    </source>
</evidence>
<dbReference type="NCBIfam" id="NF010480">
    <property type="entry name" value="PRK13905.1"/>
    <property type="match status" value="1"/>
</dbReference>
<dbReference type="GO" id="GO:0071949">
    <property type="term" value="F:FAD binding"/>
    <property type="evidence" value="ECO:0007669"/>
    <property type="project" value="InterPro"/>
</dbReference>
<evidence type="ECO:0000256" key="5">
    <source>
        <dbReference type="ARBA" id="ARBA00022490"/>
    </source>
</evidence>
<evidence type="ECO:0000256" key="9">
    <source>
        <dbReference type="ARBA" id="ARBA00022857"/>
    </source>
</evidence>
<dbReference type="Proteomes" id="UP000189933">
    <property type="component" value="Unassembled WGS sequence"/>
</dbReference>
<reference evidence="19" key="1">
    <citation type="submission" date="2017-02" db="EMBL/GenBank/DDBJ databases">
        <authorList>
            <person name="Varghese N."/>
            <person name="Submissions S."/>
        </authorList>
    </citation>
    <scope>NUCLEOTIDE SEQUENCE [LARGE SCALE GENOMIC DNA]</scope>
    <source>
        <strain evidence="19">DSM 16521</strain>
    </source>
</reference>
<dbReference type="Pfam" id="PF02873">
    <property type="entry name" value="MurB_C"/>
    <property type="match status" value="1"/>
</dbReference>
<dbReference type="OrthoDB" id="9804753at2"/>
<keyword evidence="6 16" id="KW-0132">Cell division</keyword>
<evidence type="ECO:0000256" key="16">
    <source>
        <dbReference type="HAMAP-Rule" id="MF_00037"/>
    </source>
</evidence>
<feature type="active site" evidence="16">
    <location>
        <position position="172"/>
    </location>
</feature>
<organism evidence="18 19">
    <name type="scientific">Carboxydocella sporoproducens DSM 16521</name>
    <dbReference type="NCBI Taxonomy" id="1121270"/>
    <lineage>
        <taxon>Bacteria</taxon>
        <taxon>Bacillati</taxon>
        <taxon>Bacillota</taxon>
        <taxon>Clostridia</taxon>
        <taxon>Eubacteriales</taxon>
        <taxon>Clostridiales Family XVI. Incertae Sedis</taxon>
        <taxon>Carboxydocella</taxon>
    </lineage>
</organism>
<dbReference type="Gene3D" id="3.90.78.10">
    <property type="entry name" value="UDP-N-acetylenolpyruvoylglucosamine reductase, C-terminal domain"/>
    <property type="match status" value="1"/>
</dbReference>
<feature type="domain" description="FAD-binding PCMH-type" evidence="17">
    <location>
        <begin position="29"/>
        <end position="194"/>
    </location>
</feature>
<evidence type="ECO:0000256" key="2">
    <source>
        <dbReference type="ARBA" id="ARBA00003921"/>
    </source>
</evidence>
<dbReference type="InterPro" id="IPR016166">
    <property type="entry name" value="FAD-bd_PCMH"/>
</dbReference>
<evidence type="ECO:0000256" key="8">
    <source>
        <dbReference type="ARBA" id="ARBA00022827"/>
    </source>
</evidence>
<comment type="subcellular location">
    <subcellularLocation>
        <location evidence="3 16">Cytoplasm</location>
    </subcellularLocation>
</comment>
<dbReference type="GO" id="GO:0071555">
    <property type="term" value="P:cell wall organization"/>
    <property type="evidence" value="ECO:0007669"/>
    <property type="project" value="UniProtKB-KW"/>
</dbReference>
<evidence type="ECO:0000259" key="17">
    <source>
        <dbReference type="PROSITE" id="PS51387"/>
    </source>
</evidence>
<dbReference type="GO" id="GO:0051301">
    <property type="term" value="P:cell division"/>
    <property type="evidence" value="ECO:0007669"/>
    <property type="project" value="UniProtKB-KW"/>
</dbReference>
<keyword evidence="5 16" id="KW-0963">Cytoplasm</keyword>
<dbReference type="Pfam" id="PF01565">
    <property type="entry name" value="FAD_binding_4"/>
    <property type="match status" value="1"/>
</dbReference>